<dbReference type="EMBL" id="KB822724">
    <property type="protein sequence ID" value="ETN37090.1"/>
    <property type="molecule type" value="Genomic_DNA"/>
</dbReference>
<gene>
    <name evidence="10" type="ORF">HMPREF1541_08080</name>
</gene>
<dbReference type="InterPro" id="IPR028094">
    <property type="entry name" value="RTC4_C"/>
</dbReference>
<evidence type="ECO:0000256" key="1">
    <source>
        <dbReference type="ARBA" id="ARBA00002738"/>
    </source>
</evidence>
<feature type="compositionally biased region" description="Polar residues" evidence="8">
    <location>
        <begin position="76"/>
        <end position="86"/>
    </location>
</feature>
<feature type="domain" description="Restriction of telomere capping protein 4 C-terminal" evidence="9">
    <location>
        <begin position="304"/>
        <end position="429"/>
    </location>
</feature>
<keyword evidence="6" id="KW-0963">Cytoplasm</keyword>
<dbReference type="PANTHER" id="PTHR41391">
    <property type="entry name" value="RESTRICTION OF TELOMERE CAPPING PROTEIN 4"/>
    <property type="match status" value="1"/>
</dbReference>
<dbReference type="InterPro" id="IPR039024">
    <property type="entry name" value="RTC4"/>
</dbReference>
<feature type="region of interest" description="Disordered" evidence="8">
    <location>
        <begin position="1"/>
        <end position="228"/>
    </location>
</feature>
<dbReference type="OrthoDB" id="128308at2759"/>
<comment type="similarity">
    <text evidence="4">Belongs to the RTC4 family.</text>
</comment>
<keyword evidence="7" id="KW-0539">Nucleus</keyword>
<evidence type="ECO:0000259" key="9">
    <source>
        <dbReference type="SMART" id="SM01312"/>
    </source>
</evidence>
<dbReference type="HOGENOM" id="CLU_532078_0_0_1"/>
<evidence type="ECO:0000256" key="5">
    <source>
        <dbReference type="ARBA" id="ARBA00015162"/>
    </source>
</evidence>
<keyword evidence="11" id="KW-1185">Reference proteome</keyword>
<feature type="compositionally biased region" description="Basic and acidic residues" evidence="8">
    <location>
        <begin position="135"/>
        <end position="147"/>
    </location>
</feature>
<dbReference type="eggNOG" id="ENOG502SEU0">
    <property type="taxonomic scope" value="Eukaryota"/>
</dbReference>
<evidence type="ECO:0000256" key="2">
    <source>
        <dbReference type="ARBA" id="ARBA00004123"/>
    </source>
</evidence>
<feature type="compositionally biased region" description="Low complexity" evidence="8">
    <location>
        <begin position="168"/>
        <end position="178"/>
    </location>
</feature>
<dbReference type="VEuPathDB" id="FungiDB:HMPREF1541_08080"/>
<dbReference type="GO" id="GO:0005634">
    <property type="term" value="C:nucleus"/>
    <property type="evidence" value="ECO:0007669"/>
    <property type="project" value="UniProtKB-SubCell"/>
</dbReference>
<dbReference type="AlphaFoldDB" id="W2RL90"/>
<dbReference type="Proteomes" id="UP000030752">
    <property type="component" value="Unassembled WGS sequence"/>
</dbReference>
<protein>
    <recommendedName>
        <fullName evidence="5">Restriction of telomere capping protein 4</fullName>
    </recommendedName>
</protein>
<sequence length="439" mass="49302">MNDNEVFAMPRDSSDEENHINASKNAKAAPEPATVSSKPPRRKKEPPKPTRTSKRPKLQDQPDLLHTKPEEEKSASNEAGLTSQSLEWDLFGSQGASQKRSQNKFKRKYERPPPAGFTSELGGFRAPHVMPEKTTGLEKPDAPKKSIPELPTEQTVNSRRTFKIFEMPSVVPVSSGVSQDTSPPDDAGLSSPSQRPPRSDSSPPSTPVSTMRDRGASDCEDGSPQKSNICPVCQKEVVRSRLVNPGMDIREVHTFPFRKQRAFCLEHSRADAEVFSTENGYPEIDWKLLRTQRIPALKDFLKEIITRRRKSHYFEELDAQIADKRNRKQIREYLAKQRNSTELVPTGYYGAKGAQIIAEVITRELSRYISSRATNEAIMAVGVGPFVSTVLVPELTTKLIMEDMNVHDEAKARAIMQESAHAGMFLHPEDEKVERRDED</sequence>
<dbReference type="SMART" id="SM01312">
    <property type="entry name" value="RTC4"/>
    <property type="match status" value="1"/>
</dbReference>
<evidence type="ECO:0000256" key="3">
    <source>
        <dbReference type="ARBA" id="ARBA00004496"/>
    </source>
</evidence>
<dbReference type="InParanoid" id="W2RL90"/>
<proteinExistence type="inferred from homology"/>
<feature type="compositionally biased region" description="Low complexity" evidence="8">
    <location>
        <begin position="199"/>
        <end position="209"/>
    </location>
</feature>
<comment type="subcellular location">
    <subcellularLocation>
        <location evidence="3">Cytoplasm</location>
    </subcellularLocation>
    <subcellularLocation>
        <location evidence="2">Nucleus</location>
    </subcellularLocation>
</comment>
<name>W2RL90_CYPE1</name>
<evidence type="ECO:0000313" key="10">
    <source>
        <dbReference type="EMBL" id="ETN37090.1"/>
    </source>
</evidence>
<evidence type="ECO:0000256" key="6">
    <source>
        <dbReference type="ARBA" id="ARBA00022490"/>
    </source>
</evidence>
<dbReference type="GO" id="GO:0005737">
    <property type="term" value="C:cytoplasm"/>
    <property type="evidence" value="ECO:0007669"/>
    <property type="project" value="UniProtKB-SubCell"/>
</dbReference>
<dbReference type="PANTHER" id="PTHR41391:SF1">
    <property type="entry name" value="RESTRICTION OF TELOMERE CAPPING PROTEIN 4"/>
    <property type="match status" value="1"/>
</dbReference>
<dbReference type="RefSeq" id="XP_008720622.1">
    <property type="nucleotide sequence ID" value="XM_008722400.1"/>
</dbReference>
<reference evidence="10 11" key="1">
    <citation type="submission" date="2013-03" db="EMBL/GenBank/DDBJ databases">
        <title>The Genome Sequence of Phialophora europaea CBS 101466.</title>
        <authorList>
            <consortium name="The Broad Institute Genomics Platform"/>
            <person name="Cuomo C."/>
            <person name="de Hoog S."/>
            <person name="Gorbushina A."/>
            <person name="Walker B."/>
            <person name="Young S.K."/>
            <person name="Zeng Q."/>
            <person name="Gargeya S."/>
            <person name="Fitzgerald M."/>
            <person name="Haas B."/>
            <person name="Abouelleil A."/>
            <person name="Allen A.W."/>
            <person name="Alvarado L."/>
            <person name="Arachchi H.M."/>
            <person name="Berlin A.M."/>
            <person name="Chapman S.B."/>
            <person name="Gainer-Dewar J."/>
            <person name="Goldberg J."/>
            <person name="Griggs A."/>
            <person name="Gujja S."/>
            <person name="Hansen M."/>
            <person name="Howarth C."/>
            <person name="Imamovic A."/>
            <person name="Ireland A."/>
            <person name="Larimer J."/>
            <person name="McCowan C."/>
            <person name="Murphy C."/>
            <person name="Pearson M."/>
            <person name="Poon T.W."/>
            <person name="Priest M."/>
            <person name="Roberts A."/>
            <person name="Saif S."/>
            <person name="Shea T."/>
            <person name="Sisk P."/>
            <person name="Sykes S."/>
            <person name="Wortman J."/>
            <person name="Nusbaum C."/>
            <person name="Birren B."/>
        </authorList>
    </citation>
    <scope>NUCLEOTIDE SEQUENCE [LARGE SCALE GENOMIC DNA]</scope>
    <source>
        <strain evidence="10 11">CBS 101466</strain>
    </source>
</reference>
<organism evidence="10 11">
    <name type="scientific">Cyphellophora europaea (strain CBS 101466)</name>
    <name type="common">Phialophora europaea</name>
    <dbReference type="NCBI Taxonomy" id="1220924"/>
    <lineage>
        <taxon>Eukaryota</taxon>
        <taxon>Fungi</taxon>
        <taxon>Dikarya</taxon>
        <taxon>Ascomycota</taxon>
        <taxon>Pezizomycotina</taxon>
        <taxon>Eurotiomycetes</taxon>
        <taxon>Chaetothyriomycetidae</taxon>
        <taxon>Chaetothyriales</taxon>
        <taxon>Cyphellophoraceae</taxon>
        <taxon>Cyphellophora</taxon>
    </lineage>
</organism>
<accession>W2RL90</accession>
<dbReference type="GeneID" id="19975419"/>
<comment type="function">
    <text evidence="1">May be involved in a process influencing telomere capping.</text>
</comment>
<feature type="compositionally biased region" description="Basic and acidic residues" evidence="8">
    <location>
        <begin position="57"/>
        <end position="75"/>
    </location>
</feature>
<evidence type="ECO:0000313" key="11">
    <source>
        <dbReference type="Proteomes" id="UP000030752"/>
    </source>
</evidence>
<evidence type="ECO:0000256" key="7">
    <source>
        <dbReference type="ARBA" id="ARBA00023242"/>
    </source>
</evidence>
<dbReference type="Pfam" id="PF14474">
    <property type="entry name" value="RTC4"/>
    <property type="match status" value="1"/>
</dbReference>
<evidence type="ECO:0000256" key="4">
    <source>
        <dbReference type="ARBA" id="ARBA00009461"/>
    </source>
</evidence>
<evidence type="ECO:0000256" key="8">
    <source>
        <dbReference type="SAM" id="MobiDB-lite"/>
    </source>
</evidence>
<feature type="compositionally biased region" description="Basic residues" evidence="8">
    <location>
        <begin position="39"/>
        <end position="56"/>
    </location>
</feature>